<dbReference type="PANTHER" id="PTHR45138">
    <property type="entry name" value="REGULATORY COMPONENTS OF SENSORY TRANSDUCTION SYSTEM"/>
    <property type="match status" value="1"/>
</dbReference>
<evidence type="ECO:0000313" key="6">
    <source>
        <dbReference type="Proteomes" id="UP000095392"/>
    </source>
</evidence>
<dbReference type="Proteomes" id="UP000095392">
    <property type="component" value="Unassembled WGS sequence"/>
</dbReference>
<comment type="caution">
    <text evidence="5">The sequence shown here is derived from an EMBL/GenBank/DDBJ whole genome shotgun (WGS) entry which is preliminary data.</text>
</comment>
<dbReference type="GO" id="GO:0052621">
    <property type="term" value="F:diguanylate cyclase activity"/>
    <property type="evidence" value="ECO:0007669"/>
    <property type="project" value="UniProtKB-EC"/>
</dbReference>
<gene>
    <name evidence="5" type="ORF">BFV95_1257</name>
</gene>
<proteinExistence type="predicted"/>
<dbReference type="GO" id="GO:0005886">
    <property type="term" value="C:plasma membrane"/>
    <property type="evidence" value="ECO:0007669"/>
    <property type="project" value="TreeGrafter"/>
</dbReference>
<dbReference type="GO" id="GO:0043709">
    <property type="term" value="P:cell adhesion involved in single-species biofilm formation"/>
    <property type="evidence" value="ECO:0007669"/>
    <property type="project" value="TreeGrafter"/>
</dbReference>
<dbReference type="NCBIfam" id="TIGR00254">
    <property type="entry name" value="GGDEF"/>
    <property type="match status" value="1"/>
</dbReference>
<evidence type="ECO:0000256" key="1">
    <source>
        <dbReference type="ARBA" id="ARBA00012528"/>
    </source>
</evidence>
<evidence type="ECO:0000313" key="5">
    <source>
        <dbReference type="EMBL" id="OES33732.1"/>
    </source>
</evidence>
<dbReference type="InterPro" id="IPR029787">
    <property type="entry name" value="Nucleotide_cyclase"/>
</dbReference>
<dbReference type="SUPFAM" id="SSF55073">
    <property type="entry name" value="Nucleotide cyclase"/>
    <property type="match status" value="1"/>
</dbReference>
<comment type="catalytic activity">
    <reaction evidence="2">
        <text>2 GTP = 3',3'-c-di-GMP + 2 diphosphate</text>
        <dbReference type="Rhea" id="RHEA:24898"/>
        <dbReference type="ChEBI" id="CHEBI:33019"/>
        <dbReference type="ChEBI" id="CHEBI:37565"/>
        <dbReference type="ChEBI" id="CHEBI:58805"/>
        <dbReference type="EC" id="2.7.7.65"/>
    </reaction>
</comment>
<keyword evidence="3" id="KW-0812">Transmembrane</keyword>
<dbReference type="AlphaFoldDB" id="A0A1E7DF85"/>
<dbReference type="Gene3D" id="3.30.70.270">
    <property type="match status" value="1"/>
</dbReference>
<organism evidence="5 6">
    <name type="scientific">Alteromonas macleodii</name>
    <name type="common">Pseudoalteromonas macleodii</name>
    <dbReference type="NCBI Taxonomy" id="28108"/>
    <lineage>
        <taxon>Bacteria</taxon>
        <taxon>Pseudomonadati</taxon>
        <taxon>Pseudomonadota</taxon>
        <taxon>Gammaproteobacteria</taxon>
        <taxon>Alteromonadales</taxon>
        <taxon>Alteromonadaceae</taxon>
        <taxon>Alteromonas/Salinimonas group</taxon>
        <taxon>Alteromonas</taxon>
    </lineage>
</organism>
<keyword evidence="6" id="KW-1185">Reference proteome</keyword>
<accession>A0A1E7DF85</accession>
<dbReference type="PANTHER" id="PTHR45138:SF9">
    <property type="entry name" value="DIGUANYLATE CYCLASE DGCM-RELATED"/>
    <property type="match status" value="1"/>
</dbReference>
<dbReference type="EC" id="2.7.7.65" evidence="1"/>
<dbReference type="EMBL" id="MIPY01000008">
    <property type="protein sequence ID" value="OES33732.1"/>
    <property type="molecule type" value="Genomic_DNA"/>
</dbReference>
<keyword evidence="3" id="KW-1133">Transmembrane helix</keyword>
<protein>
    <recommendedName>
        <fullName evidence="1">diguanylate cyclase</fullName>
        <ecNumber evidence="1">2.7.7.65</ecNumber>
    </recommendedName>
</protein>
<dbReference type="InterPro" id="IPR043128">
    <property type="entry name" value="Rev_trsase/Diguanyl_cyclase"/>
</dbReference>
<dbReference type="InterPro" id="IPR050469">
    <property type="entry name" value="Diguanylate_Cyclase"/>
</dbReference>
<feature type="transmembrane region" description="Helical" evidence="3">
    <location>
        <begin position="469"/>
        <end position="487"/>
    </location>
</feature>
<reference evidence="5 6" key="1">
    <citation type="submission" date="2016-09" db="EMBL/GenBank/DDBJ databases">
        <title>Draft Genome Sequence of four Alteromonas macleodii strains isolated from copper coupons and grown long-term at elevated copper levels.</title>
        <authorList>
            <person name="Cusick K."/>
            <person name="Dale J."/>
            <person name="Little B."/>
            <person name="Biffinger J."/>
        </authorList>
    </citation>
    <scope>NUCLEOTIDE SEQUENCE [LARGE SCALE GENOMIC DNA]</scope>
    <source>
        <strain evidence="5 6">KCP01</strain>
    </source>
</reference>
<dbReference type="InterPro" id="IPR000160">
    <property type="entry name" value="GGDEF_dom"/>
</dbReference>
<keyword evidence="3" id="KW-0472">Membrane</keyword>
<sequence>MSAWFRFTRLMICLLIPAIACFTVFAQSIDIPNALRLKKLDNYSHIAATAIYHWNTPSEVSNENIIAMLTSAGLQNDTQSEGVIFRHLLATYTANDADSPRIPLFVKEPLLDKHWQELKTIKPELFAAAKAYYIYARAVNDFKGSDHRVNFSVPELRRLQREALETGSRRATAIASIWLAMELTLANPIQAINEIEYALPHLPRYSSDKSLENALSNVIAHDWLRGAYLELFVPSRAFFHSKEIIESKTQDNNTMVKTWAYFSAIDSLLIQNKFEEALAMSNDAIEHLSTVTSVHEKLLTYVQRLRVVVFQKSEGYELLAQEVMTQIRQLDTTEVKQRTEELSAYADALYAAVLNDDAKFQDSLQRYRNIVLATIPNSGFKEKIKLRLERELSRLYDASGDYEKAYEHSKTYNRLLVEKNTEQFKLSNSSFTDGIAKDIELARYRQKELTVLRSEKDGLSTDKEAMKTTIFALIITILIILALWLWISKRQSDLLAERDSLTGALTRRAMLNSLKKALKGNKASCIALLDVDNFKKINDKYGHVVGDEVLTTFTQIIKNRIRKSDKLCRYGGEEFLIYFSDSDQRSAKRILDELNFALSRQKHWSNTKEMFSVSFSSGLLDVNGETNLDTIIKMCDELLYRAKREGRARVASFPI</sequence>
<feature type="domain" description="GGDEF" evidence="4">
    <location>
        <begin position="522"/>
        <end position="655"/>
    </location>
</feature>
<dbReference type="SMART" id="SM00267">
    <property type="entry name" value="GGDEF"/>
    <property type="match status" value="1"/>
</dbReference>
<evidence type="ECO:0000256" key="2">
    <source>
        <dbReference type="ARBA" id="ARBA00034247"/>
    </source>
</evidence>
<evidence type="ECO:0000259" key="4">
    <source>
        <dbReference type="PROSITE" id="PS50887"/>
    </source>
</evidence>
<dbReference type="Pfam" id="PF00990">
    <property type="entry name" value="GGDEF"/>
    <property type="match status" value="1"/>
</dbReference>
<evidence type="ECO:0000256" key="3">
    <source>
        <dbReference type="SAM" id="Phobius"/>
    </source>
</evidence>
<dbReference type="PROSITE" id="PS50887">
    <property type="entry name" value="GGDEF"/>
    <property type="match status" value="1"/>
</dbReference>
<name>A0A1E7DF85_ALTMA</name>
<dbReference type="RefSeq" id="WP_014976003.1">
    <property type="nucleotide sequence ID" value="NZ_JAEMVI010000001.1"/>
</dbReference>
<dbReference type="GO" id="GO:1902201">
    <property type="term" value="P:negative regulation of bacterial-type flagellum-dependent cell motility"/>
    <property type="evidence" value="ECO:0007669"/>
    <property type="project" value="TreeGrafter"/>
</dbReference>
<dbReference type="CDD" id="cd01949">
    <property type="entry name" value="GGDEF"/>
    <property type="match status" value="1"/>
</dbReference>